<keyword evidence="4" id="KW-1185">Reference proteome</keyword>
<dbReference type="PANTHER" id="PTHR36453:SF1">
    <property type="entry name" value="RIGHT HANDED BETA HELIX DOMAIN-CONTAINING PROTEIN"/>
    <property type="match status" value="1"/>
</dbReference>
<dbReference type="EMBL" id="CAJNOH010013810">
    <property type="protein sequence ID" value="CAF1549336.1"/>
    <property type="molecule type" value="Genomic_DNA"/>
</dbReference>
<evidence type="ECO:0000313" key="1">
    <source>
        <dbReference type="EMBL" id="CAF1549336.1"/>
    </source>
</evidence>
<evidence type="ECO:0008006" key="5">
    <source>
        <dbReference type="Google" id="ProtNLM"/>
    </source>
</evidence>
<gene>
    <name evidence="2" type="ORF">JXQ802_LOCUS57843</name>
    <name evidence="1" type="ORF">PYM288_LOCUS41238</name>
</gene>
<organism evidence="1 3">
    <name type="scientific">Rotaria sordida</name>
    <dbReference type="NCBI Taxonomy" id="392033"/>
    <lineage>
        <taxon>Eukaryota</taxon>
        <taxon>Metazoa</taxon>
        <taxon>Spiralia</taxon>
        <taxon>Gnathifera</taxon>
        <taxon>Rotifera</taxon>
        <taxon>Eurotatoria</taxon>
        <taxon>Bdelloidea</taxon>
        <taxon>Philodinida</taxon>
        <taxon>Philodinidae</taxon>
        <taxon>Rotaria</taxon>
    </lineage>
</organism>
<proteinExistence type="predicted"/>
<dbReference type="InterPro" id="IPR012334">
    <property type="entry name" value="Pectin_lyas_fold"/>
</dbReference>
<name>A0A815X410_9BILA</name>
<sequence length="250" mass="28730">MFLGIFATLDILNEQSYDESLCYNHRISFNYIHHIGQYILSDLAGIYTCGLLNGTLIINNVLHDIYGYFLYDWGLYLADGTSQLMITNTIVYNTGSAALTMIYGFNNTFQNNILARSSNQSDGALSLYRRESPNHLSFTFRHNIIYDIVNESGRWIFQVQAPDPFSSPFVIMDYNCYFNTYGNMMIFGLGRLVFSEWQETNHDMNSFITDPLFIHAESQCNFFNISIDSPAVKNLGFIPIKQLFQWKSGC</sequence>
<dbReference type="InterPro" id="IPR011050">
    <property type="entry name" value="Pectin_lyase_fold/virulence"/>
</dbReference>
<dbReference type="Proteomes" id="UP000663854">
    <property type="component" value="Unassembled WGS sequence"/>
</dbReference>
<dbReference type="PANTHER" id="PTHR36453">
    <property type="entry name" value="SECRETED PROTEIN-RELATED"/>
    <property type="match status" value="1"/>
</dbReference>
<reference evidence="1" key="1">
    <citation type="submission" date="2021-02" db="EMBL/GenBank/DDBJ databases">
        <authorList>
            <person name="Nowell W R."/>
        </authorList>
    </citation>
    <scope>NUCLEOTIDE SEQUENCE</scope>
</reference>
<comment type="caution">
    <text evidence="1">The sequence shown here is derived from an EMBL/GenBank/DDBJ whole genome shotgun (WGS) entry which is preliminary data.</text>
</comment>
<dbReference type="EMBL" id="CAJNOL010015705">
    <property type="protein sequence ID" value="CAF1672623.1"/>
    <property type="molecule type" value="Genomic_DNA"/>
</dbReference>
<dbReference type="Gene3D" id="2.160.20.10">
    <property type="entry name" value="Single-stranded right-handed beta-helix, Pectin lyase-like"/>
    <property type="match status" value="1"/>
</dbReference>
<dbReference type="Proteomes" id="UP000663870">
    <property type="component" value="Unassembled WGS sequence"/>
</dbReference>
<accession>A0A815X410</accession>
<dbReference type="SUPFAM" id="SSF51126">
    <property type="entry name" value="Pectin lyase-like"/>
    <property type="match status" value="1"/>
</dbReference>
<protein>
    <recommendedName>
        <fullName evidence="5">Right handed beta helix domain-containing protein</fullName>
    </recommendedName>
</protein>
<dbReference type="AlphaFoldDB" id="A0A815X410"/>
<evidence type="ECO:0000313" key="2">
    <source>
        <dbReference type="EMBL" id="CAF1672623.1"/>
    </source>
</evidence>
<evidence type="ECO:0000313" key="3">
    <source>
        <dbReference type="Proteomes" id="UP000663854"/>
    </source>
</evidence>
<evidence type="ECO:0000313" key="4">
    <source>
        <dbReference type="Proteomes" id="UP000663870"/>
    </source>
</evidence>